<feature type="compositionally biased region" description="Basic and acidic residues" evidence="1">
    <location>
        <begin position="148"/>
        <end position="160"/>
    </location>
</feature>
<feature type="compositionally biased region" description="Basic residues" evidence="1">
    <location>
        <begin position="81"/>
        <end position="107"/>
    </location>
</feature>
<dbReference type="AlphaFoldDB" id="A0A8X7MS21"/>
<evidence type="ECO:0000313" key="3">
    <source>
        <dbReference type="Proteomes" id="UP000077684"/>
    </source>
</evidence>
<feature type="region of interest" description="Disordered" evidence="1">
    <location>
        <begin position="37"/>
        <end position="118"/>
    </location>
</feature>
<keyword evidence="3" id="KW-1185">Reference proteome</keyword>
<name>A0A8X7MS21_9BASI</name>
<proteinExistence type="predicted"/>
<protein>
    <submittedName>
        <fullName evidence="2">Uncharacterized protein</fullName>
    </submittedName>
</protein>
<accession>A0A8X7MS21</accession>
<sequence length="174" mass="19045">MAFNIWDADPKSQPFEALRLAVQIVRKRWHLEEELGVTLNDSDSEPHSSPKQSVPEPAGSQEQQNATEDPSNPDAAQERDRKKKKRRRSSTPRKCSAKKRGKRRKHSSSSDEGSGDNSFTDLGLVLLLLLGIGIGLVHGQRLGHHVGERLGGKEGQHRAVEPSAGLGTHLEAGP</sequence>
<evidence type="ECO:0000313" key="2">
    <source>
        <dbReference type="EMBL" id="KAE8246203.1"/>
    </source>
</evidence>
<evidence type="ECO:0000256" key="1">
    <source>
        <dbReference type="SAM" id="MobiDB-lite"/>
    </source>
</evidence>
<feature type="compositionally biased region" description="Polar residues" evidence="1">
    <location>
        <begin position="60"/>
        <end position="70"/>
    </location>
</feature>
<dbReference type="EMBL" id="LWDE02000601">
    <property type="protein sequence ID" value="KAE8246203.1"/>
    <property type="molecule type" value="Genomic_DNA"/>
</dbReference>
<reference evidence="2" key="2">
    <citation type="journal article" date="2019" name="IMA Fungus">
        <title>Genome sequencing and comparison of five Tilletia species to identify candidate genes for the detection of regulated species infecting wheat.</title>
        <authorList>
            <person name="Nguyen H.D.T."/>
            <person name="Sultana T."/>
            <person name="Kesanakurti P."/>
            <person name="Hambleton S."/>
        </authorList>
    </citation>
    <scope>NUCLEOTIDE SEQUENCE</scope>
    <source>
        <strain evidence="2">DAOMC 236426</strain>
    </source>
</reference>
<organism evidence="2 3">
    <name type="scientific">Tilletia controversa</name>
    <name type="common">dwarf bunt fungus</name>
    <dbReference type="NCBI Taxonomy" id="13291"/>
    <lineage>
        <taxon>Eukaryota</taxon>
        <taxon>Fungi</taxon>
        <taxon>Dikarya</taxon>
        <taxon>Basidiomycota</taxon>
        <taxon>Ustilaginomycotina</taxon>
        <taxon>Exobasidiomycetes</taxon>
        <taxon>Tilletiales</taxon>
        <taxon>Tilletiaceae</taxon>
        <taxon>Tilletia</taxon>
    </lineage>
</organism>
<feature type="region of interest" description="Disordered" evidence="1">
    <location>
        <begin position="148"/>
        <end position="174"/>
    </location>
</feature>
<gene>
    <name evidence="2" type="ORF">A4X06_0g5116</name>
</gene>
<dbReference type="Proteomes" id="UP000077684">
    <property type="component" value="Unassembled WGS sequence"/>
</dbReference>
<reference evidence="2" key="1">
    <citation type="submission" date="2016-04" db="EMBL/GenBank/DDBJ databases">
        <authorList>
            <person name="Nguyen H.D."/>
            <person name="Samba Siva P."/>
            <person name="Cullis J."/>
            <person name="Levesque C.A."/>
            <person name="Hambleton S."/>
        </authorList>
    </citation>
    <scope>NUCLEOTIDE SEQUENCE</scope>
    <source>
        <strain evidence="2">DAOMC 236426</strain>
    </source>
</reference>
<comment type="caution">
    <text evidence="2">The sequence shown here is derived from an EMBL/GenBank/DDBJ whole genome shotgun (WGS) entry which is preliminary data.</text>
</comment>